<dbReference type="Pfam" id="PF03762">
    <property type="entry name" value="VOMI"/>
    <property type="match status" value="1"/>
</dbReference>
<dbReference type="PANTHER" id="PTHR18841:SF2">
    <property type="entry name" value="VITELLINE MEMBRANE OUTER LAYER PROTEIN 1 HOMOLOG"/>
    <property type="match status" value="1"/>
</dbReference>
<protein>
    <submittedName>
        <fullName evidence="1">Uncharacterized protein</fullName>
    </submittedName>
</protein>
<reference evidence="1" key="1">
    <citation type="thesis" date="2020" institute="ProQuest LLC" country="789 East Eisenhower Parkway, Ann Arbor, MI, USA">
        <title>Comparative Genomics and Chromosome Evolution.</title>
        <authorList>
            <person name="Mudd A.B."/>
        </authorList>
    </citation>
    <scope>NUCLEOTIDE SEQUENCE</scope>
    <source>
        <strain evidence="1">HN-11 Male</strain>
        <tissue evidence="1">Kidney and liver</tissue>
    </source>
</reference>
<accession>A0A8J6BGE7</accession>
<evidence type="ECO:0000313" key="1">
    <source>
        <dbReference type="EMBL" id="KAG9462063.1"/>
    </source>
</evidence>
<dbReference type="AlphaFoldDB" id="A0A8J6BGE7"/>
<gene>
    <name evidence="1" type="ORF">GDO78_014975</name>
</gene>
<dbReference type="PANTHER" id="PTHR18841">
    <property type="entry name" value="VITELLINE MEMBRANE OUTER LAYER PROTEIN I-RELATED"/>
    <property type="match status" value="1"/>
</dbReference>
<dbReference type="InterPro" id="IPR005515">
    <property type="entry name" value="VOMI"/>
</dbReference>
<dbReference type="Gene3D" id="2.100.10.20">
    <property type="entry name" value="Vitelline membrane outer layer protein I (VOMI)"/>
    <property type="match status" value="1"/>
</dbReference>
<evidence type="ECO:0000313" key="2">
    <source>
        <dbReference type="Proteomes" id="UP000770717"/>
    </source>
</evidence>
<sequence>MCRRGLQVQKYRDIAEDPRFGSWGPVYWCNSKRFLINFSLRVESTKILDQTAANNIKFTCSDSSVIEGDGRSQGTYGSWSTNCEMGIRGIQTRVQKKQLFFLDDIALTDAKFVCNDY</sequence>
<dbReference type="OrthoDB" id="6344411at2759"/>
<keyword evidence="2" id="KW-1185">Reference proteome</keyword>
<organism evidence="1 2">
    <name type="scientific">Eleutherodactylus coqui</name>
    <name type="common">Puerto Rican coqui</name>
    <dbReference type="NCBI Taxonomy" id="57060"/>
    <lineage>
        <taxon>Eukaryota</taxon>
        <taxon>Metazoa</taxon>
        <taxon>Chordata</taxon>
        <taxon>Craniata</taxon>
        <taxon>Vertebrata</taxon>
        <taxon>Euteleostomi</taxon>
        <taxon>Amphibia</taxon>
        <taxon>Batrachia</taxon>
        <taxon>Anura</taxon>
        <taxon>Neobatrachia</taxon>
        <taxon>Hyloidea</taxon>
        <taxon>Eleutherodactylidae</taxon>
        <taxon>Eleutherodactylinae</taxon>
        <taxon>Eleutherodactylus</taxon>
        <taxon>Eleutherodactylus</taxon>
    </lineage>
</organism>
<dbReference type="SUPFAM" id="SSF51092">
    <property type="entry name" value="Vitelline membrane outer protein-I (VMO-I)"/>
    <property type="match status" value="1"/>
</dbReference>
<proteinExistence type="predicted"/>
<dbReference type="InterPro" id="IPR036706">
    <property type="entry name" value="VOMI_sf"/>
</dbReference>
<dbReference type="GO" id="GO:0005615">
    <property type="term" value="C:extracellular space"/>
    <property type="evidence" value="ECO:0007669"/>
    <property type="project" value="TreeGrafter"/>
</dbReference>
<dbReference type="Proteomes" id="UP000770717">
    <property type="component" value="Unassembled WGS sequence"/>
</dbReference>
<dbReference type="EMBL" id="WNTK01013862">
    <property type="protein sequence ID" value="KAG9462063.1"/>
    <property type="molecule type" value="Genomic_DNA"/>
</dbReference>
<name>A0A8J6BGE7_ELECQ</name>
<comment type="caution">
    <text evidence="1">The sequence shown here is derived from an EMBL/GenBank/DDBJ whole genome shotgun (WGS) entry which is preliminary data.</text>
</comment>